<comment type="subcellular location">
    <subcellularLocation>
        <location evidence="1">Membrane</location>
        <topology evidence="1">Multi-pass membrane protein</topology>
    </subcellularLocation>
</comment>
<keyword evidence="6 8" id="KW-0472">Membrane</keyword>
<dbReference type="Pfam" id="PF12796">
    <property type="entry name" value="Ank_2"/>
    <property type="match status" value="3"/>
</dbReference>
<proteinExistence type="predicted"/>
<protein>
    <recommendedName>
        <fullName evidence="9">PGG domain-containing protein</fullName>
    </recommendedName>
</protein>
<feature type="transmembrane region" description="Helical" evidence="8">
    <location>
        <begin position="519"/>
        <end position="542"/>
    </location>
</feature>
<evidence type="ECO:0000256" key="8">
    <source>
        <dbReference type="SAM" id="Phobius"/>
    </source>
</evidence>
<feature type="transmembrane region" description="Helical" evidence="8">
    <location>
        <begin position="548"/>
        <end position="569"/>
    </location>
</feature>
<evidence type="ECO:0000313" key="10">
    <source>
        <dbReference type="EMBL" id="KAL3509398.1"/>
    </source>
</evidence>
<evidence type="ECO:0000256" key="7">
    <source>
        <dbReference type="PROSITE-ProRule" id="PRU00023"/>
    </source>
</evidence>
<evidence type="ECO:0000256" key="1">
    <source>
        <dbReference type="ARBA" id="ARBA00004141"/>
    </source>
</evidence>
<feature type="transmembrane region" description="Helical" evidence="8">
    <location>
        <begin position="440"/>
        <end position="463"/>
    </location>
</feature>
<name>A0ABD2YPV2_9GENT</name>
<evidence type="ECO:0000256" key="4">
    <source>
        <dbReference type="ARBA" id="ARBA00022989"/>
    </source>
</evidence>
<dbReference type="Pfam" id="PF13962">
    <property type="entry name" value="PGG"/>
    <property type="match status" value="1"/>
</dbReference>
<evidence type="ECO:0000256" key="6">
    <source>
        <dbReference type="ARBA" id="ARBA00023136"/>
    </source>
</evidence>
<feature type="domain" description="PGG" evidence="9">
    <location>
        <begin position="434"/>
        <end position="541"/>
    </location>
</feature>
<evidence type="ECO:0000256" key="5">
    <source>
        <dbReference type="ARBA" id="ARBA00023043"/>
    </source>
</evidence>
<sequence length="612" mass="68601">MSVPVYHSFLEEDDQESYGAAETMDPELYKATVEGDLLEFAIAMDKWPLDRHHYLPASCVQLGPQKNTVLHLATSHGHYEIVKLLCKDLPHLVAEKDARGETALHIAARAGDELLVTLLVDSDLEDDVLGCTNKQDNTALHEALIYHHQDVARILINKNRDMPYSVNKEGKSLLYLAAEAGYVSIISLLMDNPVGNYTVDRTHKNKSPVHAAILGKSTDVLKLLWKKDQTSFSQICENGMNSLHYAANIGYTQGADFLLKKFHHFAYWGDKQGFFPIHTASCQGYIEIIQMMLQQRPDTRDLLTLQGQNVLHIAAKSGKCKAFESLLKMPELEKLKNEKDENGNTPLHVATISGHPKVVSSLIWDEHVSLELENNDGLTALDIAEEQMNTYPASFQKRLTWMALRLIGAPRTPRTKFLKTVKCMLEEQSKTENDRDKVNVILLVATLVATVTFTAGFTMPGGYKNSDPDQGIANMLAKVKFHIFVICNTLAMYNATIVAVTLLWAQLGDQNSMQVALKLALPLLGIALTMMSLAFMAGVYLAVSKLSWLANFVWFLGSSFIVLLMLLFLPLCFLGPSNYHIFRFFSYYPFCLMLYALGSYAENEAELCWFCE</sequence>
<evidence type="ECO:0000256" key="2">
    <source>
        <dbReference type="ARBA" id="ARBA00022692"/>
    </source>
</evidence>
<dbReference type="PANTHER" id="PTHR24186">
    <property type="entry name" value="PROTEIN PHOSPHATASE 1 REGULATORY SUBUNIT"/>
    <property type="match status" value="1"/>
</dbReference>
<dbReference type="Gene3D" id="1.25.40.20">
    <property type="entry name" value="Ankyrin repeat-containing domain"/>
    <property type="match status" value="1"/>
</dbReference>
<feature type="transmembrane region" description="Helical" evidence="8">
    <location>
        <begin position="581"/>
        <end position="600"/>
    </location>
</feature>
<evidence type="ECO:0000259" key="9">
    <source>
        <dbReference type="Pfam" id="PF13962"/>
    </source>
</evidence>
<feature type="repeat" description="ANK" evidence="7">
    <location>
        <begin position="342"/>
        <end position="363"/>
    </location>
</feature>
<feature type="repeat" description="ANK" evidence="7">
    <location>
        <begin position="99"/>
        <end position="121"/>
    </location>
</feature>
<comment type="caution">
    <text evidence="10">The sequence shown here is derived from an EMBL/GenBank/DDBJ whole genome shotgun (WGS) entry which is preliminary data.</text>
</comment>
<keyword evidence="11" id="KW-1185">Reference proteome</keyword>
<reference evidence="10 11" key="1">
    <citation type="submission" date="2024-11" db="EMBL/GenBank/DDBJ databases">
        <title>A near-complete genome assembly of Cinchona calisaya.</title>
        <authorList>
            <person name="Lian D.C."/>
            <person name="Zhao X.W."/>
            <person name="Wei L."/>
        </authorList>
    </citation>
    <scope>NUCLEOTIDE SEQUENCE [LARGE SCALE GENOMIC DNA]</scope>
    <source>
        <tissue evidence="10">Nenye</tissue>
    </source>
</reference>
<dbReference type="PANTHER" id="PTHR24186:SF46">
    <property type="entry name" value="PROTEIN ACCELERATED CELL DEATH 6-LIKE"/>
    <property type="match status" value="1"/>
</dbReference>
<dbReference type="SUPFAM" id="SSF48403">
    <property type="entry name" value="Ankyrin repeat"/>
    <property type="match status" value="1"/>
</dbReference>
<dbReference type="PROSITE" id="PS50088">
    <property type="entry name" value="ANK_REPEAT"/>
    <property type="match status" value="2"/>
</dbReference>
<dbReference type="InterPro" id="IPR036770">
    <property type="entry name" value="Ankyrin_rpt-contain_sf"/>
</dbReference>
<dbReference type="InterPro" id="IPR026961">
    <property type="entry name" value="PGG_dom"/>
</dbReference>
<dbReference type="EMBL" id="JBJUIK010000012">
    <property type="protein sequence ID" value="KAL3509398.1"/>
    <property type="molecule type" value="Genomic_DNA"/>
</dbReference>
<dbReference type="SMART" id="SM00248">
    <property type="entry name" value="ANK"/>
    <property type="match status" value="9"/>
</dbReference>
<dbReference type="Proteomes" id="UP001630127">
    <property type="component" value="Unassembled WGS sequence"/>
</dbReference>
<keyword evidence="4 8" id="KW-1133">Transmembrane helix</keyword>
<gene>
    <name evidence="10" type="ORF">ACH5RR_028799</name>
</gene>
<dbReference type="PROSITE" id="PS50297">
    <property type="entry name" value="ANK_REP_REGION"/>
    <property type="match status" value="2"/>
</dbReference>
<keyword evidence="3" id="KW-0677">Repeat</keyword>
<feature type="transmembrane region" description="Helical" evidence="8">
    <location>
        <begin position="483"/>
        <end position="507"/>
    </location>
</feature>
<organism evidence="10 11">
    <name type="scientific">Cinchona calisaya</name>
    <dbReference type="NCBI Taxonomy" id="153742"/>
    <lineage>
        <taxon>Eukaryota</taxon>
        <taxon>Viridiplantae</taxon>
        <taxon>Streptophyta</taxon>
        <taxon>Embryophyta</taxon>
        <taxon>Tracheophyta</taxon>
        <taxon>Spermatophyta</taxon>
        <taxon>Magnoliopsida</taxon>
        <taxon>eudicotyledons</taxon>
        <taxon>Gunneridae</taxon>
        <taxon>Pentapetalae</taxon>
        <taxon>asterids</taxon>
        <taxon>lamiids</taxon>
        <taxon>Gentianales</taxon>
        <taxon>Rubiaceae</taxon>
        <taxon>Cinchonoideae</taxon>
        <taxon>Cinchoneae</taxon>
        <taxon>Cinchona</taxon>
    </lineage>
</organism>
<keyword evidence="5 7" id="KW-0040">ANK repeat</keyword>
<evidence type="ECO:0000256" key="3">
    <source>
        <dbReference type="ARBA" id="ARBA00022737"/>
    </source>
</evidence>
<dbReference type="InterPro" id="IPR002110">
    <property type="entry name" value="Ankyrin_rpt"/>
</dbReference>
<keyword evidence="2 8" id="KW-0812">Transmembrane</keyword>
<dbReference type="AlphaFoldDB" id="A0ABD2YPV2"/>
<dbReference type="FunFam" id="1.25.40.20:FF:000749">
    <property type="entry name" value="Uncharacterized protein"/>
    <property type="match status" value="1"/>
</dbReference>
<accession>A0ABD2YPV2</accession>
<dbReference type="GO" id="GO:0016020">
    <property type="term" value="C:membrane"/>
    <property type="evidence" value="ECO:0007669"/>
    <property type="project" value="UniProtKB-SubCell"/>
</dbReference>
<evidence type="ECO:0000313" key="11">
    <source>
        <dbReference type="Proteomes" id="UP001630127"/>
    </source>
</evidence>